<evidence type="ECO:0000313" key="3">
    <source>
        <dbReference type="Proteomes" id="UP000321304"/>
    </source>
</evidence>
<dbReference type="Pfam" id="PF05656">
    <property type="entry name" value="DUF805"/>
    <property type="match status" value="1"/>
</dbReference>
<gene>
    <name evidence="2" type="ORF">FBZ93_104484</name>
</gene>
<keyword evidence="1" id="KW-0472">Membrane</keyword>
<proteinExistence type="predicted"/>
<feature type="transmembrane region" description="Helical" evidence="1">
    <location>
        <begin position="104"/>
        <end position="130"/>
    </location>
</feature>
<keyword evidence="3" id="KW-1185">Reference proteome</keyword>
<organism evidence="2 3">
    <name type="scientific">Bradyrhizobium macuxiense</name>
    <dbReference type="NCBI Taxonomy" id="1755647"/>
    <lineage>
        <taxon>Bacteria</taxon>
        <taxon>Pseudomonadati</taxon>
        <taxon>Pseudomonadota</taxon>
        <taxon>Alphaproteobacteria</taxon>
        <taxon>Hyphomicrobiales</taxon>
        <taxon>Nitrobacteraceae</taxon>
        <taxon>Bradyrhizobium</taxon>
    </lineage>
</organism>
<sequence>MHAAASIATCFRKYADFSGRASRAEFWWFFGFCLLVLLAAYPFDKTIYAVIAMALPLLAVTARRFHDSGLTTGVAAFFALAPFAIFYFFAAIQDRVEAWFGVHVPYGLVAAVPAICAFGLFGLGFFFALIRRSHATNPAALSEALQENPAVAARQEAEHRVSGFSKAVMATFAIQPDGGTQAADKANKSAPAVTAACDIIVDLCARYGHGIYSPPFDALFSGAGTRLEVAGWRVLPEGGGEMDLNRRASANVLRHHAVELRKDAGQADIDGLLRKEKEQLRAAETAPEEHRTKAYYTLDGADANSFIAIEKLSEGYNTYLRIRLCFAEGHELAAMEALRSSTLYQAFRYSFSDGPQPYPAFGQRIVKGYQPILARDGLAISLDATELGAGSARMLADRGLQLPPVYVDFEMDERMM</sequence>
<feature type="transmembrane region" description="Helical" evidence="1">
    <location>
        <begin position="74"/>
        <end position="92"/>
    </location>
</feature>
<accession>A0A560M0N1</accession>
<reference evidence="2 3" key="1">
    <citation type="submission" date="2019-06" db="EMBL/GenBank/DDBJ databases">
        <title>Genomic Encyclopedia of Type Strains, Phase IV (KMG-V): Genome sequencing to study the core and pangenomes of soil and plant-associated prokaryotes.</title>
        <authorList>
            <person name="Whitman W."/>
        </authorList>
    </citation>
    <scope>NUCLEOTIDE SEQUENCE [LARGE SCALE GENOMIC DNA]</scope>
    <source>
        <strain evidence="2 3">BR 10355</strain>
    </source>
</reference>
<protein>
    <submittedName>
        <fullName evidence="2">Uncharacterized protein DUF805</fullName>
    </submittedName>
</protein>
<dbReference type="AlphaFoldDB" id="A0A560M0N1"/>
<feature type="transmembrane region" description="Helical" evidence="1">
    <location>
        <begin position="46"/>
        <end position="62"/>
    </location>
</feature>
<keyword evidence="1" id="KW-0812">Transmembrane</keyword>
<dbReference type="InterPro" id="IPR008523">
    <property type="entry name" value="DUF805"/>
</dbReference>
<keyword evidence="1" id="KW-1133">Transmembrane helix</keyword>
<comment type="caution">
    <text evidence="2">The sequence shown here is derived from an EMBL/GenBank/DDBJ whole genome shotgun (WGS) entry which is preliminary data.</text>
</comment>
<feature type="transmembrane region" description="Helical" evidence="1">
    <location>
        <begin position="21"/>
        <end position="40"/>
    </location>
</feature>
<dbReference type="GO" id="GO:0016020">
    <property type="term" value="C:membrane"/>
    <property type="evidence" value="ECO:0007669"/>
    <property type="project" value="InterPro"/>
</dbReference>
<evidence type="ECO:0000256" key="1">
    <source>
        <dbReference type="SAM" id="Phobius"/>
    </source>
</evidence>
<dbReference type="Proteomes" id="UP000321304">
    <property type="component" value="Unassembled WGS sequence"/>
</dbReference>
<name>A0A560M0N1_9BRAD</name>
<dbReference type="EMBL" id="VITY01000004">
    <property type="protein sequence ID" value="TWC01207.1"/>
    <property type="molecule type" value="Genomic_DNA"/>
</dbReference>
<evidence type="ECO:0000313" key="2">
    <source>
        <dbReference type="EMBL" id="TWC01207.1"/>
    </source>
</evidence>